<comment type="subcellular location">
    <subcellularLocation>
        <location evidence="1">Membrane</location>
        <topology evidence="1">Multi-pass membrane protein</topology>
    </subcellularLocation>
</comment>
<feature type="transmembrane region" description="Helical" evidence="11">
    <location>
        <begin position="644"/>
        <end position="670"/>
    </location>
</feature>
<keyword evidence="6" id="KW-0067">ATP-binding</keyword>
<dbReference type="GO" id="GO:0016020">
    <property type="term" value="C:membrane"/>
    <property type="evidence" value="ECO:0007669"/>
    <property type="project" value="UniProtKB-SubCell"/>
</dbReference>
<dbReference type="FunFam" id="1.20.1560.10:FF:000331">
    <property type="entry name" value="Uncharacterized protein"/>
    <property type="match status" value="1"/>
</dbReference>
<feature type="transmembrane region" description="Helical" evidence="11">
    <location>
        <begin position="329"/>
        <end position="354"/>
    </location>
</feature>
<feature type="transmembrane region" description="Helical" evidence="11">
    <location>
        <begin position="292"/>
        <end position="317"/>
    </location>
</feature>
<evidence type="ECO:0000256" key="8">
    <source>
        <dbReference type="ARBA" id="ARBA00023136"/>
    </source>
</evidence>
<dbReference type="InterPro" id="IPR017871">
    <property type="entry name" value="ABC_transporter-like_CS"/>
</dbReference>
<dbReference type="Proteomes" id="UP000688137">
    <property type="component" value="Unassembled WGS sequence"/>
</dbReference>
<dbReference type="PROSITE" id="PS50893">
    <property type="entry name" value="ABC_TRANSPORTER_2"/>
    <property type="match status" value="2"/>
</dbReference>
<reference evidence="14" key="1">
    <citation type="submission" date="2021-01" db="EMBL/GenBank/DDBJ databases">
        <authorList>
            <consortium name="Genoscope - CEA"/>
            <person name="William W."/>
        </authorList>
    </citation>
    <scope>NUCLEOTIDE SEQUENCE</scope>
</reference>
<sequence length="1181" mass="137675">MKINDPLLEQRDIQIHKDDWLYTRISKMIRLINNKREQLQNNSLQEYCVKITDSNYILKHYNNIDSTNVYKKMKQILITNSIFIFIQQVIASILQLANILMLDLFTDSLKEENYYYVLFLILLLIFSFTKTYLISIQTHQITQFLGKLDVLCNYELYKKLLATHQYQKDQNIPNINTLITNDLEQIKQLHFSLKEGTLASCMLIGCISFLYYKDVHAGNVILIVIVCAQVFNFIVTFIMMQAQERLFYRKDQRINLTTDVLHGIKQIKYLSWEQIFSNKIIFKRKMEFQMLIVVKIFDGLLVLFWNNINYILLYFYIQNSKINLIDLNVFTLIAIFNSMIYPLGILPFCINFLLSAIVSIKRVNTYFNQMDVVDIKGNQIFGNNEIILKIEEGIYKLSDNFSLRINNLQIKKQTLNFIVGPIGSGKSTLFNVILNELQDIKEKSKQIGGTISFCSQNSWIQNQTIRQNICFGQEYNQQQFTKVVELCQLNEDIQKFENFDQYLVGPDGNNLSGGQKQRIALARAIYQNSDIYLFDDVFSSLDIPVADSIFQNLIINYLSNKTVLFITSNQHFINKIPKNANIILMDQGSIIEQNTNDSSIIRKMSKKSDDLNNDEEQVGNKDENNDQGQDLEERETGEVDTKVWLYYFSSMAWPLIILYLIFNFSLQGALSYIDFWLKNEHFDNNFSSKFTQLLLLALGVTLFRATFYVLVSLKSSWTIFKQLNDSIMRAKMVFFDKTNAGRIINRLSGDMETIDGLLPWSFDIFLEALARGSGFVIGLIILFPYISIGLIGVFYAYYYIANTYIKTNRELKRLKQVNHAELLGWINETQKGLKIIRAQQKQTYFFDYYLDKLHTWNACEQSSLRAKFWYFVRLNLNCNLLLLLSTFVILLSTENYGSKALALTYSILIIDNFNDLFNFYLQTEQMIISVERVRQYSKIPQEDIHKKNTLIKVINFDDSCDLTVKPIIDLDTEIEFKEICLSYDQINYQLKSLNLKIKKNEKIAIVGRTGSGKTSIMNVLFQLYQQQTGNLFIKGQDAQYLSLQELRSQLSIVPQFGFLFEGSLYENLDPGQTIDKQQIDQLLTQFNQLKPDITIEQGGNNLSNGEKQLINYLRIVLQNKSIICLDEATSNIDPQTDKLLHEYLFKFTENKTLIVITHRLDHLDKYNRVIYLDKGKIQKIQ</sequence>
<dbReference type="FunFam" id="1.20.1560.10:FF:000330">
    <property type="entry name" value="Uncharacterized protein"/>
    <property type="match status" value="1"/>
</dbReference>
<feature type="domain" description="ABC transporter" evidence="12">
    <location>
        <begin position="974"/>
        <end position="1180"/>
    </location>
</feature>
<feature type="transmembrane region" description="Helical" evidence="11">
    <location>
        <begin position="196"/>
        <end position="212"/>
    </location>
</feature>
<evidence type="ECO:0000256" key="1">
    <source>
        <dbReference type="ARBA" id="ARBA00004141"/>
    </source>
</evidence>
<keyword evidence="4" id="KW-0677">Repeat</keyword>
<dbReference type="FunFam" id="3.40.50.300:FF:001172">
    <property type="entry name" value="Cystic fibrosis transmembrane conductance regulator"/>
    <property type="match status" value="1"/>
</dbReference>
<dbReference type="OMA" id="GWINETQ"/>
<dbReference type="Pfam" id="PF00005">
    <property type="entry name" value="ABC_tran"/>
    <property type="match status" value="2"/>
</dbReference>
<evidence type="ECO:0000256" key="6">
    <source>
        <dbReference type="ARBA" id="ARBA00022840"/>
    </source>
</evidence>
<feature type="domain" description="ABC transmembrane type-1" evidence="13">
    <location>
        <begin position="82"/>
        <end position="355"/>
    </location>
</feature>
<evidence type="ECO:0000256" key="5">
    <source>
        <dbReference type="ARBA" id="ARBA00022741"/>
    </source>
</evidence>
<feature type="region of interest" description="Disordered" evidence="10">
    <location>
        <begin position="605"/>
        <end position="635"/>
    </location>
</feature>
<evidence type="ECO:0000313" key="14">
    <source>
        <dbReference type="EMBL" id="CAD8055988.1"/>
    </source>
</evidence>
<dbReference type="AlphaFoldDB" id="A0A8S1KLE1"/>
<dbReference type="GO" id="GO:0140359">
    <property type="term" value="F:ABC-type transporter activity"/>
    <property type="evidence" value="ECO:0007669"/>
    <property type="project" value="InterPro"/>
</dbReference>
<dbReference type="PROSITE" id="PS00211">
    <property type="entry name" value="ABC_TRANSPORTER_1"/>
    <property type="match status" value="1"/>
</dbReference>
<dbReference type="PANTHER" id="PTHR24223">
    <property type="entry name" value="ATP-BINDING CASSETTE SUB-FAMILY C"/>
    <property type="match status" value="1"/>
</dbReference>
<keyword evidence="7 11" id="KW-1133">Transmembrane helix</keyword>
<dbReference type="PROSITE" id="PS50929">
    <property type="entry name" value="ABC_TM1F"/>
    <property type="match status" value="2"/>
</dbReference>
<comment type="caution">
    <text evidence="14">The sequence shown here is derived from an EMBL/GenBank/DDBJ whole genome shotgun (WGS) entry which is preliminary data.</text>
</comment>
<dbReference type="InterPro" id="IPR003593">
    <property type="entry name" value="AAA+_ATPase"/>
</dbReference>
<evidence type="ECO:0000313" key="15">
    <source>
        <dbReference type="Proteomes" id="UP000688137"/>
    </source>
</evidence>
<dbReference type="GO" id="GO:0016887">
    <property type="term" value="F:ATP hydrolysis activity"/>
    <property type="evidence" value="ECO:0007669"/>
    <property type="project" value="InterPro"/>
</dbReference>
<evidence type="ECO:0000256" key="9">
    <source>
        <dbReference type="ARBA" id="ARBA00023180"/>
    </source>
</evidence>
<name>A0A8S1KLE1_PARPR</name>
<feature type="transmembrane region" description="Helical" evidence="11">
    <location>
        <begin position="114"/>
        <end position="133"/>
    </location>
</feature>
<keyword evidence="15" id="KW-1185">Reference proteome</keyword>
<evidence type="ECO:0000256" key="10">
    <source>
        <dbReference type="SAM" id="MobiDB-lite"/>
    </source>
</evidence>
<protein>
    <recommendedName>
        <fullName evidence="16">ABC transporter family protein</fullName>
    </recommendedName>
</protein>
<dbReference type="EMBL" id="CAJJDM010000022">
    <property type="protein sequence ID" value="CAD8055988.1"/>
    <property type="molecule type" value="Genomic_DNA"/>
</dbReference>
<proteinExistence type="predicted"/>
<keyword evidence="2" id="KW-0813">Transport</keyword>
<evidence type="ECO:0000256" key="11">
    <source>
        <dbReference type="SAM" id="Phobius"/>
    </source>
</evidence>
<keyword evidence="8 11" id="KW-0472">Membrane</keyword>
<evidence type="ECO:0000259" key="13">
    <source>
        <dbReference type="PROSITE" id="PS50929"/>
    </source>
</evidence>
<feature type="transmembrane region" description="Helical" evidence="11">
    <location>
        <begin position="82"/>
        <end position="102"/>
    </location>
</feature>
<feature type="transmembrane region" description="Helical" evidence="11">
    <location>
        <begin position="690"/>
        <end position="711"/>
    </location>
</feature>
<evidence type="ECO:0000259" key="12">
    <source>
        <dbReference type="PROSITE" id="PS50893"/>
    </source>
</evidence>
<accession>A0A8S1KLE1</accession>
<dbReference type="InterPro" id="IPR003439">
    <property type="entry name" value="ABC_transporter-like_ATP-bd"/>
</dbReference>
<feature type="domain" description="ABC transporter" evidence="12">
    <location>
        <begin position="388"/>
        <end position="612"/>
    </location>
</feature>
<dbReference type="InterPro" id="IPR011527">
    <property type="entry name" value="ABC1_TM_dom"/>
</dbReference>
<feature type="transmembrane region" description="Helical" evidence="11">
    <location>
        <begin position="775"/>
        <end position="800"/>
    </location>
</feature>
<dbReference type="Pfam" id="PF00664">
    <property type="entry name" value="ABC_membrane"/>
    <property type="match status" value="2"/>
</dbReference>
<feature type="transmembrane region" description="Helical" evidence="11">
    <location>
        <begin position="218"/>
        <end position="240"/>
    </location>
</feature>
<gene>
    <name evidence="14" type="ORF">PPRIM_AZ9-3.1.T0240085</name>
</gene>
<evidence type="ECO:0000256" key="2">
    <source>
        <dbReference type="ARBA" id="ARBA00022448"/>
    </source>
</evidence>
<dbReference type="GO" id="GO:0005524">
    <property type="term" value="F:ATP binding"/>
    <property type="evidence" value="ECO:0007669"/>
    <property type="project" value="UniProtKB-KW"/>
</dbReference>
<evidence type="ECO:0000256" key="7">
    <source>
        <dbReference type="ARBA" id="ARBA00022989"/>
    </source>
</evidence>
<keyword evidence="9" id="KW-0325">Glycoprotein</keyword>
<evidence type="ECO:0000256" key="3">
    <source>
        <dbReference type="ARBA" id="ARBA00022692"/>
    </source>
</evidence>
<dbReference type="SMART" id="SM00382">
    <property type="entry name" value="AAA"/>
    <property type="match status" value="2"/>
</dbReference>
<keyword evidence="5" id="KW-0547">Nucleotide-binding</keyword>
<feature type="domain" description="ABC transmembrane type-1" evidence="13">
    <location>
        <begin position="693"/>
        <end position="925"/>
    </location>
</feature>
<dbReference type="PANTHER" id="PTHR24223:SF330">
    <property type="entry name" value="ATP-BINDING CASSETTE SUB-FAMILY C MEMBER 10"/>
    <property type="match status" value="1"/>
</dbReference>
<dbReference type="InterPro" id="IPR050173">
    <property type="entry name" value="ABC_transporter_C-like"/>
</dbReference>
<evidence type="ECO:0000256" key="4">
    <source>
        <dbReference type="ARBA" id="ARBA00022737"/>
    </source>
</evidence>
<keyword evidence="3 11" id="KW-0812">Transmembrane</keyword>
<organism evidence="14 15">
    <name type="scientific">Paramecium primaurelia</name>
    <dbReference type="NCBI Taxonomy" id="5886"/>
    <lineage>
        <taxon>Eukaryota</taxon>
        <taxon>Sar</taxon>
        <taxon>Alveolata</taxon>
        <taxon>Ciliophora</taxon>
        <taxon>Intramacronucleata</taxon>
        <taxon>Oligohymenophorea</taxon>
        <taxon>Peniculida</taxon>
        <taxon>Parameciidae</taxon>
        <taxon>Paramecium</taxon>
    </lineage>
</organism>
<evidence type="ECO:0008006" key="16">
    <source>
        <dbReference type="Google" id="ProtNLM"/>
    </source>
</evidence>